<evidence type="ECO:0000313" key="1">
    <source>
        <dbReference type="EMBL" id="KAI7796654.1"/>
    </source>
</evidence>
<dbReference type="EMBL" id="JAFHDT010000018">
    <property type="protein sequence ID" value="KAI7796654.1"/>
    <property type="molecule type" value="Genomic_DNA"/>
</dbReference>
<comment type="caution">
    <text evidence="1">The sequence shown here is derived from an EMBL/GenBank/DDBJ whole genome shotgun (WGS) entry which is preliminary data.</text>
</comment>
<sequence length="107" mass="12729">MEKYDNSHHFICCDYNRQYYGASFVSLRSLNYFVSRRVGGTTRDDVTDSERCREPRVLRCSRCGVERWSEAMMMMMMTEESVTGDIGQCSDWTHWRRSRVISHVRLI</sequence>
<name>A0A9W7WEZ7_TRIRA</name>
<evidence type="ECO:0000313" key="2">
    <source>
        <dbReference type="Proteomes" id="UP001059041"/>
    </source>
</evidence>
<proteinExistence type="predicted"/>
<reference evidence="1" key="1">
    <citation type="submission" date="2021-02" db="EMBL/GenBank/DDBJ databases">
        <title>Comparative genomics reveals that relaxation of natural selection precedes convergent phenotypic evolution of cavefish.</title>
        <authorList>
            <person name="Peng Z."/>
        </authorList>
    </citation>
    <scope>NUCLEOTIDE SEQUENCE</scope>
    <source>
        <tissue evidence="1">Muscle</tissue>
    </source>
</reference>
<accession>A0A9W7WEZ7</accession>
<gene>
    <name evidence="1" type="ORF">IRJ41_003286</name>
</gene>
<organism evidence="1 2">
    <name type="scientific">Triplophysa rosa</name>
    <name type="common">Cave loach</name>
    <dbReference type="NCBI Taxonomy" id="992332"/>
    <lineage>
        <taxon>Eukaryota</taxon>
        <taxon>Metazoa</taxon>
        <taxon>Chordata</taxon>
        <taxon>Craniata</taxon>
        <taxon>Vertebrata</taxon>
        <taxon>Euteleostomi</taxon>
        <taxon>Actinopterygii</taxon>
        <taxon>Neopterygii</taxon>
        <taxon>Teleostei</taxon>
        <taxon>Ostariophysi</taxon>
        <taxon>Cypriniformes</taxon>
        <taxon>Nemacheilidae</taxon>
        <taxon>Triplophysa</taxon>
    </lineage>
</organism>
<keyword evidence="2" id="KW-1185">Reference proteome</keyword>
<protein>
    <submittedName>
        <fullName evidence="1">Uncharacterized protein</fullName>
    </submittedName>
</protein>
<dbReference type="Proteomes" id="UP001059041">
    <property type="component" value="Linkage Group LG18"/>
</dbReference>
<dbReference type="AlphaFoldDB" id="A0A9W7WEZ7"/>